<sequence>MGLAEPKRRQRIGVDPRNLNWSNDKSKFGFKMLQKMGWVEGRGLGADENGMKEHIKIKTKHNNFGVGCDLKTANNWLEHSSALDSLFSRLNDTSGLDIPKDRTDGDGNSSENKAPSTDKKKDTKENKKKRKNKKEEEVEAHGAGPKDAGKPADSSEEKERAAPSRLTHRAKFQRMKRMAVQDSRSLQEILGLKSAPVSTTATPAVTAPTSRISTPKIEPEISLSETSKRSDGLMTMTSTMNISDYFSQKMDPRLQAILNGSTRMVTSDGPSLDHEKNGEPSGSEDKPKPDRKDKDKQRGDKKKSKKRPRDDPEKKKKSSKKAKKSK</sequence>
<dbReference type="EMBL" id="JAMZIH010001752">
    <property type="protein sequence ID" value="KAJ1677930.1"/>
    <property type="molecule type" value="Genomic_DNA"/>
</dbReference>
<comment type="caution">
    <text evidence="1">The sequence shown here is derived from an EMBL/GenBank/DDBJ whole genome shotgun (WGS) entry which is preliminary data.</text>
</comment>
<evidence type="ECO:0000313" key="2">
    <source>
        <dbReference type="Proteomes" id="UP001145114"/>
    </source>
</evidence>
<keyword evidence="2" id="KW-1185">Reference proteome</keyword>
<protein>
    <submittedName>
        <fullName evidence="1">Uncharacterized protein</fullName>
    </submittedName>
</protein>
<gene>
    <name evidence="1" type="ORF">EV182_005146</name>
</gene>
<evidence type="ECO:0000313" key="1">
    <source>
        <dbReference type="EMBL" id="KAJ1677930.1"/>
    </source>
</evidence>
<organism evidence="1 2">
    <name type="scientific">Spiromyces aspiralis</name>
    <dbReference type="NCBI Taxonomy" id="68401"/>
    <lineage>
        <taxon>Eukaryota</taxon>
        <taxon>Fungi</taxon>
        <taxon>Fungi incertae sedis</taxon>
        <taxon>Zoopagomycota</taxon>
        <taxon>Kickxellomycotina</taxon>
        <taxon>Kickxellomycetes</taxon>
        <taxon>Kickxellales</taxon>
        <taxon>Kickxellaceae</taxon>
        <taxon>Spiromyces</taxon>
    </lineage>
</organism>
<reference evidence="1" key="1">
    <citation type="submission" date="2022-06" db="EMBL/GenBank/DDBJ databases">
        <title>Phylogenomic reconstructions and comparative analyses of Kickxellomycotina fungi.</title>
        <authorList>
            <person name="Reynolds N.K."/>
            <person name="Stajich J.E."/>
            <person name="Barry K."/>
            <person name="Grigoriev I.V."/>
            <person name="Crous P."/>
            <person name="Smith M.E."/>
        </authorList>
    </citation>
    <scope>NUCLEOTIDE SEQUENCE</scope>
    <source>
        <strain evidence="1">RSA 2271</strain>
    </source>
</reference>
<name>A0ACC1HMZ4_9FUNG</name>
<dbReference type="Proteomes" id="UP001145114">
    <property type="component" value="Unassembled WGS sequence"/>
</dbReference>
<accession>A0ACC1HMZ4</accession>
<proteinExistence type="predicted"/>